<dbReference type="InterPro" id="IPR007452">
    <property type="entry name" value="TamB_C"/>
</dbReference>
<accession>A0ABQ2GJQ3</accession>
<keyword evidence="4" id="KW-0472">Membrane</keyword>
<organism evidence="6 7">
    <name type="scientific">Pseudomonas asuensis</name>
    <dbReference type="NCBI Taxonomy" id="1825787"/>
    <lineage>
        <taxon>Bacteria</taxon>
        <taxon>Pseudomonadati</taxon>
        <taxon>Pseudomonadota</taxon>
        <taxon>Gammaproteobacteria</taxon>
        <taxon>Pseudomonadales</taxon>
        <taxon>Pseudomonadaceae</taxon>
        <taxon>Pseudomonas</taxon>
    </lineage>
</organism>
<protein>
    <submittedName>
        <fullName evidence="6">DUF490 domain-containing protein</fullName>
    </submittedName>
</protein>
<dbReference type="RefSeq" id="WP_188864861.1">
    <property type="nucleotide sequence ID" value="NZ_BMNW01000002.1"/>
</dbReference>
<evidence type="ECO:0000313" key="7">
    <source>
        <dbReference type="Proteomes" id="UP000616499"/>
    </source>
</evidence>
<comment type="caution">
    <text evidence="6">The sequence shown here is derived from an EMBL/GenBank/DDBJ whole genome shotgun (WGS) entry which is preliminary data.</text>
</comment>
<keyword evidence="7" id="KW-1185">Reference proteome</keyword>
<comment type="subcellular location">
    <subcellularLocation>
        <location evidence="1">Membrane</location>
        <topology evidence="1">Single-pass membrane protein</topology>
    </subcellularLocation>
</comment>
<dbReference type="Pfam" id="PF04357">
    <property type="entry name" value="TamB"/>
    <property type="match status" value="1"/>
</dbReference>
<dbReference type="PANTHER" id="PTHR36985">
    <property type="entry name" value="TRANSLOCATION AND ASSEMBLY MODULE SUBUNIT TAMB"/>
    <property type="match status" value="1"/>
</dbReference>
<evidence type="ECO:0000256" key="4">
    <source>
        <dbReference type="ARBA" id="ARBA00023136"/>
    </source>
</evidence>
<feature type="domain" description="Translocation and assembly module TamB C-terminal" evidence="5">
    <location>
        <begin position="902"/>
        <end position="1228"/>
    </location>
</feature>
<gene>
    <name evidence="6" type="ORF">GCM10009425_08670</name>
</gene>
<reference evidence="7" key="1">
    <citation type="journal article" date="2019" name="Int. J. Syst. Evol. Microbiol.">
        <title>The Global Catalogue of Microorganisms (GCM) 10K type strain sequencing project: providing services to taxonomists for standard genome sequencing and annotation.</title>
        <authorList>
            <consortium name="The Broad Institute Genomics Platform"/>
            <consortium name="The Broad Institute Genome Sequencing Center for Infectious Disease"/>
            <person name="Wu L."/>
            <person name="Ma J."/>
        </authorList>
    </citation>
    <scope>NUCLEOTIDE SEQUENCE [LARGE SCALE GENOMIC DNA]</scope>
    <source>
        <strain evidence="7">JCM 13501</strain>
    </source>
</reference>
<evidence type="ECO:0000313" key="6">
    <source>
        <dbReference type="EMBL" id="GGL99776.1"/>
    </source>
</evidence>
<evidence type="ECO:0000256" key="2">
    <source>
        <dbReference type="ARBA" id="ARBA00022692"/>
    </source>
</evidence>
<evidence type="ECO:0000256" key="1">
    <source>
        <dbReference type="ARBA" id="ARBA00004167"/>
    </source>
</evidence>
<keyword evidence="2" id="KW-0812">Transmembrane</keyword>
<sequence>MMRALKIVGVTLLALVVVLVLGVTILLGTEAGSRWVLGQVPGLTVEGYTGRLGGRWQAEALTWAQAGTQVRLVSPEFAWSPGCLLKRTLCIDTLVAREVNLALAPSEDETPDKGPITLPDLKLPLAIKLGDVRIGRFTLDGNEQFAQATLRAHWEDEGLVIEQLEVHRDDMMLSLTGTVQPSGQWPLTADANARLPAPDQQDWPLALHVEGNLQDRLNLKADSSGYLPGELTGEIQPLVDGLPASLHLTATGFKPAKDLPKTLTFNKLDLTANGTLTDGYKLVGTSVLPGDGGEVALKLDGTVTAEGADLRGLTLDAGQQRTVVLSGKAGWSEGLNANAAIKWNEFPWRRLYPEIEEPPVALRRLKGEVQYADERYIGNLDAALTGPAGDFTLVTPFTGDLTQINLPSLDLRAGQGRAEGQVNVRFAEGIAWKANLNLSQFNPAFWVAQLPGNLSGPLRSEGEIKGEQLRLTADLGLQGQLRGQPAQLAAQARGQDNRWNLDNLAVRLGNNRIQGSGQLADQWTGHLDIDLSRLGQLWPDLAGAINGKVDLRGTQQAPQGELVLTGRDIAYQTNRLATLSLNGTLDARQQGRIQLRGAGVRAGTSDIGSVALDGQGNRRQQAVTLDVKGPLVNLGLALEGVLDEAMNWRGRLMRGAIQSGPQDWRLRSPATLERLATGQLTLGQHCWLSGQASLCGEDQRLMPEPRLRYHLRNFDLAGLAPFLPEDFGWQGALNADIRLDLPESGPDGTVTVDAGKGTFRARNADGQWTNFAYDTLKLNSTLRPNDVRALLNFSGPQLGTLSLNAQIDPRPEDKPVLGRFDLSGLNVAVAKGFVSGIEQLEGRIDGSGQVSGTLLQPFVNGRIDLSNGQVGGGIVPMRLQDLRLSALIAGSQAQLSGGWRSGEQGQGNVSGTVSWANGLDMNVAVRGDRLPVVVEPYAGLVVAPDLTVIMQNGNLALKGTVRVPSGAITVRELPPSTVKVSNDAVIVGQETPVPKQETQVSMDVNVLVGQDKLTFSGFGLTANLEGNLHIGDNLDTHGEARLIDGRYRAYGQRLTIRRARIFFQGPIAQPFLDIEAVRVVDDVTAGLRLSGLADQPRIEVFSDPAMGQEQALAYIVLGRPLTGNDEGENNVLGQAALALGLAGGSSTAGELAQRLGVQNFQLDTEGTGDKTSVVASGNITDRLALRYGVGVFEPANTVALRYQLTKQLYLEAASGVASSLDFFYKRDF</sequence>
<name>A0ABQ2GJQ3_9PSED</name>
<keyword evidence="3" id="KW-1133">Transmembrane helix</keyword>
<evidence type="ECO:0000256" key="3">
    <source>
        <dbReference type="ARBA" id="ARBA00022989"/>
    </source>
</evidence>
<dbReference type="PANTHER" id="PTHR36985:SF1">
    <property type="entry name" value="TRANSLOCATION AND ASSEMBLY MODULE SUBUNIT TAMB"/>
    <property type="match status" value="1"/>
</dbReference>
<dbReference type="Proteomes" id="UP000616499">
    <property type="component" value="Unassembled WGS sequence"/>
</dbReference>
<dbReference type="EMBL" id="BMNW01000002">
    <property type="protein sequence ID" value="GGL99776.1"/>
    <property type="molecule type" value="Genomic_DNA"/>
</dbReference>
<evidence type="ECO:0000259" key="5">
    <source>
        <dbReference type="Pfam" id="PF04357"/>
    </source>
</evidence>
<proteinExistence type="predicted"/>